<dbReference type="InterPro" id="IPR006059">
    <property type="entry name" value="SBP"/>
</dbReference>
<protein>
    <submittedName>
        <fullName evidence="2">Extracellular solute-binding protein</fullName>
    </submittedName>
</protein>
<feature type="signal peptide" evidence="1">
    <location>
        <begin position="1"/>
        <end position="26"/>
    </location>
</feature>
<dbReference type="Pfam" id="PF01547">
    <property type="entry name" value="SBP_bac_1"/>
    <property type="match status" value="1"/>
</dbReference>
<reference evidence="2 3" key="1">
    <citation type="submission" date="2020-04" db="EMBL/GenBank/DDBJ databases">
        <title>MicrobeNet Type strains.</title>
        <authorList>
            <person name="Nicholson A.C."/>
        </authorList>
    </citation>
    <scope>NUCLEOTIDE SEQUENCE [LARGE SCALE GENOMIC DNA]</scope>
    <source>
        <strain evidence="2 3">ATCC BAA-788</strain>
    </source>
</reference>
<dbReference type="RefSeq" id="WP_168631080.1">
    <property type="nucleotide sequence ID" value="NZ_BONL01000005.1"/>
</dbReference>
<proteinExistence type="predicted"/>
<accession>A0A7X6KXI9</accession>
<sequence>MKTTHLRPVAGLAVAALALTACSSGGDDGGGDSAGTLEMWTAWTEGADTANASAEMIAEFEETTGYTVNQTNFTYDMLHEKLIASAAGGNLPDVVWGLPEYVGEFDKMGILADLSDAWDEWEDKDQVSDAVKSAMTINGKVVGFPYETTVRAYLVHDDLLSEAGVEVPTTWEDVLAVGSTVQDATGSSFYGVAGTGVRSPQELLVYLAQAGATIAEEQSGGGFRNTWQEDDDQLAAATATFQFYLDLMDSGAVNPNSATYGWEETDENLATGLTASYVTGNWLAEREETNPEMADISVHPIPAPADGEAATYLEAKPVFVMNTTDNLEGATELARAWASEDWQQAAFTDRSALDNVSTDSKWSQDFGALMETGVTFPPVTLGSITQAMIDSLARVLQEGQDPEETAIWLSEQINTALSDSGELAE</sequence>
<comment type="caution">
    <text evidence="2">The sequence shown here is derived from an EMBL/GenBank/DDBJ whole genome shotgun (WGS) entry which is preliminary data.</text>
</comment>
<keyword evidence="1" id="KW-0732">Signal</keyword>
<evidence type="ECO:0000313" key="3">
    <source>
        <dbReference type="Proteomes" id="UP000581206"/>
    </source>
</evidence>
<keyword evidence="3" id="KW-1185">Reference proteome</keyword>
<dbReference type="Gene3D" id="3.40.190.10">
    <property type="entry name" value="Periplasmic binding protein-like II"/>
    <property type="match status" value="1"/>
</dbReference>
<dbReference type="PANTHER" id="PTHR43649:SF12">
    <property type="entry name" value="DIACETYLCHITOBIOSE BINDING PROTEIN DASA"/>
    <property type="match status" value="1"/>
</dbReference>
<dbReference type="AlphaFoldDB" id="A0A7X6KXI9"/>
<dbReference type="PROSITE" id="PS51257">
    <property type="entry name" value="PROKAR_LIPOPROTEIN"/>
    <property type="match status" value="1"/>
</dbReference>
<evidence type="ECO:0000256" key="1">
    <source>
        <dbReference type="SAM" id="SignalP"/>
    </source>
</evidence>
<gene>
    <name evidence="2" type="ORF">HGA03_14880</name>
</gene>
<dbReference type="Proteomes" id="UP000581206">
    <property type="component" value="Unassembled WGS sequence"/>
</dbReference>
<evidence type="ECO:0000313" key="2">
    <source>
        <dbReference type="EMBL" id="NKY23953.1"/>
    </source>
</evidence>
<dbReference type="SUPFAM" id="SSF53850">
    <property type="entry name" value="Periplasmic binding protein-like II"/>
    <property type="match status" value="1"/>
</dbReference>
<dbReference type="PANTHER" id="PTHR43649">
    <property type="entry name" value="ARABINOSE-BINDING PROTEIN-RELATED"/>
    <property type="match status" value="1"/>
</dbReference>
<feature type="chain" id="PRO_5030668908" evidence="1">
    <location>
        <begin position="27"/>
        <end position="425"/>
    </location>
</feature>
<name>A0A7X6KXI9_9CELL</name>
<dbReference type="InterPro" id="IPR050490">
    <property type="entry name" value="Bact_solute-bd_prot1"/>
</dbReference>
<organism evidence="2 3">
    <name type="scientific">Cellulomonas denverensis</name>
    <dbReference type="NCBI Taxonomy" id="264297"/>
    <lineage>
        <taxon>Bacteria</taxon>
        <taxon>Bacillati</taxon>
        <taxon>Actinomycetota</taxon>
        <taxon>Actinomycetes</taxon>
        <taxon>Micrococcales</taxon>
        <taxon>Cellulomonadaceae</taxon>
        <taxon>Cellulomonas</taxon>
    </lineage>
</organism>
<dbReference type="EMBL" id="JAAXOX010000010">
    <property type="protein sequence ID" value="NKY23953.1"/>
    <property type="molecule type" value="Genomic_DNA"/>
</dbReference>